<evidence type="ECO:0000256" key="1">
    <source>
        <dbReference type="ARBA" id="ARBA00004651"/>
    </source>
</evidence>
<evidence type="ECO:0000256" key="2">
    <source>
        <dbReference type="ARBA" id="ARBA00007400"/>
    </source>
</evidence>
<dbReference type="GO" id="GO:0009246">
    <property type="term" value="P:enterobacterial common antigen biosynthetic process"/>
    <property type="evidence" value="ECO:0007669"/>
    <property type="project" value="TreeGrafter"/>
</dbReference>
<evidence type="ECO:0000313" key="10">
    <source>
        <dbReference type="Proteomes" id="UP000245379"/>
    </source>
</evidence>
<dbReference type="Proteomes" id="UP000245379">
    <property type="component" value="Unassembled WGS sequence"/>
</dbReference>
<comment type="caution">
    <text evidence="9">The sequence shown here is derived from an EMBL/GenBank/DDBJ whole genome shotgun (WGS) entry which is preliminary data.</text>
</comment>
<dbReference type="InterPro" id="IPR002656">
    <property type="entry name" value="Acyl_transf_3_dom"/>
</dbReference>
<dbReference type="EMBL" id="QGNZ01000003">
    <property type="protein sequence ID" value="PWS27245.1"/>
    <property type="molecule type" value="Genomic_DNA"/>
</dbReference>
<proteinExistence type="inferred from homology"/>
<organism evidence="9 10">
    <name type="scientific">Pedobacter yonginense</name>
    <dbReference type="NCBI Taxonomy" id="651869"/>
    <lineage>
        <taxon>Bacteria</taxon>
        <taxon>Pseudomonadati</taxon>
        <taxon>Bacteroidota</taxon>
        <taxon>Sphingobacteriia</taxon>
        <taxon>Sphingobacteriales</taxon>
        <taxon>Sphingobacteriaceae</taxon>
        <taxon>Pedobacter</taxon>
    </lineage>
</organism>
<feature type="transmembrane region" description="Helical" evidence="7">
    <location>
        <begin position="166"/>
        <end position="185"/>
    </location>
</feature>
<feature type="transmembrane region" description="Helical" evidence="7">
    <location>
        <begin position="264"/>
        <end position="282"/>
    </location>
</feature>
<keyword evidence="3" id="KW-1003">Cell membrane</keyword>
<feature type="domain" description="Acyltransferase 3" evidence="8">
    <location>
        <begin position="13"/>
        <end position="344"/>
    </location>
</feature>
<evidence type="ECO:0000256" key="7">
    <source>
        <dbReference type="SAM" id="Phobius"/>
    </source>
</evidence>
<evidence type="ECO:0000256" key="4">
    <source>
        <dbReference type="ARBA" id="ARBA00022692"/>
    </source>
</evidence>
<keyword evidence="10" id="KW-1185">Reference proteome</keyword>
<keyword evidence="6 7" id="KW-0472">Membrane</keyword>
<feature type="transmembrane region" description="Helical" evidence="7">
    <location>
        <begin position="294"/>
        <end position="311"/>
    </location>
</feature>
<dbReference type="OrthoDB" id="1495770at2"/>
<dbReference type="PANTHER" id="PTHR40074:SF2">
    <property type="entry name" value="O-ACETYLTRANSFERASE WECH"/>
    <property type="match status" value="1"/>
</dbReference>
<comment type="similarity">
    <text evidence="2">Belongs to the acyltransferase 3 family.</text>
</comment>
<dbReference type="RefSeq" id="WP_109926579.1">
    <property type="nucleotide sequence ID" value="NZ_QGNZ01000003.1"/>
</dbReference>
<dbReference type="PANTHER" id="PTHR40074">
    <property type="entry name" value="O-ACETYLTRANSFERASE WECH"/>
    <property type="match status" value="1"/>
</dbReference>
<evidence type="ECO:0000259" key="8">
    <source>
        <dbReference type="Pfam" id="PF01757"/>
    </source>
</evidence>
<comment type="subcellular location">
    <subcellularLocation>
        <location evidence="1">Cell membrane</location>
        <topology evidence="1">Multi-pass membrane protein</topology>
    </subcellularLocation>
</comment>
<feature type="transmembrane region" description="Helical" evidence="7">
    <location>
        <begin position="191"/>
        <end position="213"/>
    </location>
</feature>
<evidence type="ECO:0000256" key="6">
    <source>
        <dbReference type="ARBA" id="ARBA00023136"/>
    </source>
</evidence>
<reference evidence="9 10" key="1">
    <citation type="submission" date="2018-05" db="EMBL/GenBank/DDBJ databases">
        <title>Pedobacter paludis sp. nov., isolated from wetland soil.</title>
        <authorList>
            <person name="Zhang Y."/>
            <person name="Wang G."/>
        </authorList>
    </citation>
    <scope>NUCLEOTIDE SEQUENCE [LARGE SCALE GENOMIC DNA]</scope>
    <source>
        <strain evidence="9 10">KCTC22721</strain>
    </source>
</reference>
<keyword evidence="5 7" id="KW-1133">Transmembrane helix</keyword>
<feature type="transmembrane region" description="Helical" evidence="7">
    <location>
        <begin position="95"/>
        <end position="116"/>
    </location>
</feature>
<evidence type="ECO:0000256" key="5">
    <source>
        <dbReference type="ARBA" id="ARBA00022989"/>
    </source>
</evidence>
<dbReference type="Pfam" id="PF01757">
    <property type="entry name" value="Acyl_transf_3"/>
    <property type="match status" value="1"/>
</dbReference>
<feature type="transmembrane region" description="Helical" evidence="7">
    <location>
        <begin position="47"/>
        <end position="71"/>
    </location>
</feature>
<protein>
    <recommendedName>
        <fullName evidence="8">Acyltransferase 3 domain-containing protein</fullName>
    </recommendedName>
</protein>
<dbReference type="AlphaFoldDB" id="A0A317ELI9"/>
<feature type="transmembrane region" description="Helical" evidence="7">
    <location>
        <begin position="331"/>
        <end position="348"/>
    </location>
</feature>
<evidence type="ECO:0000313" key="9">
    <source>
        <dbReference type="EMBL" id="PWS27245.1"/>
    </source>
</evidence>
<sequence>MSETIQKQKVNYDFIDSLRFIAIITIVIEHSYLWPSFVYFQTQSEQIIQTITMVFFKFGTITFYILAGFLIGDKIHTTSSLTYLKRRFDGTFKPWLFWIVVFLVLIYADFAVIYFKGGDVPAFENPFSFFWEKIKYIIVETSFWFILNFLGSISILLVFRKFLYKYWLGVFLFACSVFYSINLYFEWIPTRHTTAILGFVFYLWLGVIMHKNYSQFDSWIKRIRMLPLIIFVALTFFFSCWESLSIMNSGSTVDPYNTLKITNIVYSLTSFLLLYKVGNIKWINKLNPRSSTYGVHLIHYIIIAQILPLIFRPLHITPDGKSSFDLVLIQYGRFLFTYLVSYLLVYLINKIERIKWIVGQ</sequence>
<keyword evidence="4 7" id="KW-0812">Transmembrane</keyword>
<feature type="transmembrane region" description="Helical" evidence="7">
    <location>
        <begin position="136"/>
        <end position="159"/>
    </location>
</feature>
<feature type="transmembrane region" description="Helical" evidence="7">
    <location>
        <begin position="225"/>
        <end position="244"/>
    </location>
</feature>
<accession>A0A317ELI9</accession>
<feature type="transmembrane region" description="Helical" evidence="7">
    <location>
        <begin position="20"/>
        <end position="41"/>
    </location>
</feature>
<dbReference type="GO" id="GO:0005886">
    <property type="term" value="C:plasma membrane"/>
    <property type="evidence" value="ECO:0007669"/>
    <property type="project" value="UniProtKB-SubCell"/>
</dbReference>
<evidence type="ECO:0000256" key="3">
    <source>
        <dbReference type="ARBA" id="ARBA00022475"/>
    </source>
</evidence>
<name>A0A317ELI9_9SPHI</name>
<gene>
    <name evidence="9" type="ORF">DHW03_14745</name>
</gene>
<dbReference type="GO" id="GO:0016413">
    <property type="term" value="F:O-acetyltransferase activity"/>
    <property type="evidence" value="ECO:0007669"/>
    <property type="project" value="TreeGrafter"/>
</dbReference>